<evidence type="ECO:0000313" key="11">
    <source>
        <dbReference type="RefSeq" id="XP_025418852.1"/>
    </source>
</evidence>
<dbReference type="GO" id="GO:0003924">
    <property type="term" value="F:GTPase activity"/>
    <property type="evidence" value="ECO:0007669"/>
    <property type="project" value="InterPro"/>
</dbReference>
<dbReference type="OrthoDB" id="8830751at2759"/>
<dbReference type="AlphaFoldDB" id="A0A8B8G7L6"/>
<keyword evidence="3" id="KW-1003">Cell membrane</keyword>
<evidence type="ECO:0000256" key="8">
    <source>
        <dbReference type="ARBA" id="ARBA00023288"/>
    </source>
</evidence>
<evidence type="ECO:0000313" key="10">
    <source>
        <dbReference type="Proteomes" id="UP000694846"/>
    </source>
</evidence>
<keyword evidence="6" id="KW-0342">GTP-binding</keyword>
<dbReference type="InterPro" id="IPR001806">
    <property type="entry name" value="Small_GTPase"/>
</dbReference>
<dbReference type="GeneID" id="112689378"/>
<dbReference type="SMART" id="SM00173">
    <property type="entry name" value="RAS"/>
    <property type="match status" value="1"/>
</dbReference>
<dbReference type="Pfam" id="PF00071">
    <property type="entry name" value="Ras"/>
    <property type="match status" value="1"/>
</dbReference>
<dbReference type="NCBIfam" id="TIGR00231">
    <property type="entry name" value="small_GTP"/>
    <property type="match status" value="1"/>
</dbReference>
<evidence type="ECO:0000256" key="7">
    <source>
        <dbReference type="ARBA" id="ARBA00023136"/>
    </source>
</evidence>
<sequence length="187" mass="21509">MSSKIRRLKITAVGDGMVGKTCMLITYTAKEFPTEYVPTVFDNFAVNIMLEGQEYNMCLWDTAGQEDYERLRPLSYPHTDCFLLCFSVNSRSSFENIAIKWYPEIQHHCPKVPVILIGTKSDLRQSQNDCITRKEAKKMKSKIKAVKYLECSAMSYEGLDSVFMEALRASITKPKKNCFTWPFPLCK</sequence>
<comment type="similarity">
    <text evidence="2">Belongs to the small GTPase superfamily. Rho family.</text>
</comment>
<evidence type="ECO:0000256" key="9">
    <source>
        <dbReference type="ARBA" id="ARBA00023289"/>
    </source>
</evidence>
<dbReference type="SMART" id="SM00175">
    <property type="entry name" value="RAB"/>
    <property type="match status" value="1"/>
</dbReference>
<dbReference type="GO" id="GO:0022412">
    <property type="term" value="P:cellular process involved in reproduction in multicellular organism"/>
    <property type="evidence" value="ECO:0007669"/>
    <property type="project" value="UniProtKB-ARBA"/>
</dbReference>
<dbReference type="PROSITE" id="PS51421">
    <property type="entry name" value="RAS"/>
    <property type="match status" value="1"/>
</dbReference>
<dbReference type="Gene3D" id="3.40.50.300">
    <property type="entry name" value="P-loop containing nucleotide triphosphate hydrolases"/>
    <property type="match status" value="1"/>
</dbReference>
<dbReference type="FunFam" id="3.40.50.300:FF:000983">
    <property type="entry name" value="Rho family GTPase"/>
    <property type="match status" value="1"/>
</dbReference>
<gene>
    <name evidence="11 12" type="primary">LOC112689378</name>
</gene>
<dbReference type="GO" id="GO:0005525">
    <property type="term" value="F:GTP binding"/>
    <property type="evidence" value="ECO:0007669"/>
    <property type="project" value="UniProtKB-KW"/>
</dbReference>
<accession>A0A8B8G7L6</accession>
<dbReference type="CDD" id="cd00157">
    <property type="entry name" value="Rho"/>
    <property type="match status" value="1"/>
</dbReference>
<dbReference type="PANTHER" id="PTHR24072">
    <property type="entry name" value="RHO FAMILY GTPASE"/>
    <property type="match status" value="1"/>
</dbReference>
<dbReference type="PROSITE" id="PS51420">
    <property type="entry name" value="RHO"/>
    <property type="match status" value="1"/>
</dbReference>
<comment type="subcellular location">
    <subcellularLocation>
        <location evidence="1">Cell membrane</location>
        <topology evidence="1">Lipid-anchor</topology>
        <orientation evidence="1">Cytoplasmic side</orientation>
    </subcellularLocation>
</comment>
<keyword evidence="5" id="KW-0547">Nucleotide-binding</keyword>
<dbReference type="PROSITE" id="PS51419">
    <property type="entry name" value="RAB"/>
    <property type="match status" value="1"/>
</dbReference>
<keyword evidence="9" id="KW-0636">Prenylation</keyword>
<dbReference type="GO" id="GO:0035099">
    <property type="term" value="P:hemocyte migration"/>
    <property type="evidence" value="ECO:0007669"/>
    <property type="project" value="UniProtKB-ARBA"/>
</dbReference>
<evidence type="ECO:0000256" key="4">
    <source>
        <dbReference type="ARBA" id="ARBA00022481"/>
    </source>
</evidence>
<proteinExistence type="inferred from homology"/>
<dbReference type="RefSeq" id="XP_025418852.1">
    <property type="nucleotide sequence ID" value="XM_025563067.1"/>
</dbReference>
<dbReference type="SMART" id="SM00176">
    <property type="entry name" value="RAN"/>
    <property type="match status" value="1"/>
</dbReference>
<evidence type="ECO:0000313" key="12">
    <source>
        <dbReference type="RefSeq" id="XP_025418853.1"/>
    </source>
</evidence>
<reference evidence="11 12" key="1">
    <citation type="submission" date="2025-04" db="UniProtKB">
        <authorList>
            <consortium name="RefSeq"/>
        </authorList>
    </citation>
    <scope>IDENTIFICATION</scope>
    <source>
        <tissue evidence="11 12">Whole body</tissue>
    </source>
</reference>
<dbReference type="InterPro" id="IPR027417">
    <property type="entry name" value="P-loop_NTPase"/>
</dbReference>
<dbReference type="GO" id="GO:0003006">
    <property type="term" value="P:developmental process involved in reproduction"/>
    <property type="evidence" value="ECO:0007669"/>
    <property type="project" value="UniProtKB-ARBA"/>
</dbReference>
<dbReference type="SMART" id="SM00174">
    <property type="entry name" value="RHO"/>
    <property type="match status" value="1"/>
</dbReference>
<keyword evidence="4" id="KW-0488">Methylation</keyword>
<protein>
    <submittedName>
        <fullName evidence="11 12">Ras-like GTP-binding protein RhoL</fullName>
    </submittedName>
</protein>
<keyword evidence="7" id="KW-0472">Membrane</keyword>
<organism evidence="10 11">
    <name type="scientific">Sipha flava</name>
    <name type="common">yellow sugarcane aphid</name>
    <dbReference type="NCBI Taxonomy" id="143950"/>
    <lineage>
        <taxon>Eukaryota</taxon>
        <taxon>Metazoa</taxon>
        <taxon>Ecdysozoa</taxon>
        <taxon>Arthropoda</taxon>
        <taxon>Hexapoda</taxon>
        <taxon>Insecta</taxon>
        <taxon>Pterygota</taxon>
        <taxon>Neoptera</taxon>
        <taxon>Paraneoptera</taxon>
        <taxon>Hemiptera</taxon>
        <taxon>Sternorrhyncha</taxon>
        <taxon>Aphidomorpha</taxon>
        <taxon>Aphidoidea</taxon>
        <taxon>Aphididae</taxon>
        <taxon>Sipha</taxon>
    </lineage>
</organism>
<name>A0A8B8G7L6_9HEMI</name>
<evidence type="ECO:0000256" key="5">
    <source>
        <dbReference type="ARBA" id="ARBA00022741"/>
    </source>
</evidence>
<dbReference type="InterPro" id="IPR003578">
    <property type="entry name" value="Small_GTPase_Rho"/>
</dbReference>
<dbReference type="InterPro" id="IPR005225">
    <property type="entry name" value="Small_GTP-bd"/>
</dbReference>
<dbReference type="GO" id="GO:0007264">
    <property type="term" value="P:small GTPase-mediated signal transduction"/>
    <property type="evidence" value="ECO:0007669"/>
    <property type="project" value="InterPro"/>
</dbReference>
<dbReference type="Proteomes" id="UP000694846">
    <property type="component" value="Unplaced"/>
</dbReference>
<dbReference type="GO" id="GO:0035006">
    <property type="term" value="P:melanization defense response"/>
    <property type="evidence" value="ECO:0007669"/>
    <property type="project" value="UniProtKB-ARBA"/>
</dbReference>
<keyword evidence="8" id="KW-0449">Lipoprotein</keyword>
<dbReference type="SUPFAM" id="SSF52540">
    <property type="entry name" value="P-loop containing nucleoside triphosphate hydrolases"/>
    <property type="match status" value="1"/>
</dbReference>
<evidence type="ECO:0000256" key="2">
    <source>
        <dbReference type="ARBA" id="ARBA00010142"/>
    </source>
</evidence>
<evidence type="ECO:0000256" key="6">
    <source>
        <dbReference type="ARBA" id="ARBA00023134"/>
    </source>
</evidence>
<dbReference type="GO" id="GO:0005886">
    <property type="term" value="C:plasma membrane"/>
    <property type="evidence" value="ECO:0007669"/>
    <property type="project" value="UniProtKB-SubCell"/>
</dbReference>
<evidence type="ECO:0000256" key="3">
    <source>
        <dbReference type="ARBA" id="ARBA00022475"/>
    </source>
</evidence>
<dbReference type="GO" id="GO:0001667">
    <property type="term" value="P:ameboidal-type cell migration"/>
    <property type="evidence" value="ECO:0007669"/>
    <property type="project" value="UniProtKB-ARBA"/>
</dbReference>
<dbReference type="RefSeq" id="XP_025418853.1">
    <property type="nucleotide sequence ID" value="XM_025563068.1"/>
</dbReference>
<dbReference type="PRINTS" id="PR00449">
    <property type="entry name" value="RASTRNSFRMNG"/>
</dbReference>
<evidence type="ECO:0000256" key="1">
    <source>
        <dbReference type="ARBA" id="ARBA00004342"/>
    </source>
</evidence>
<keyword evidence="10" id="KW-1185">Reference proteome</keyword>